<comment type="caution">
    <text evidence="1">The sequence shown here is derived from an EMBL/GenBank/DDBJ whole genome shotgun (WGS) entry which is preliminary data.</text>
</comment>
<evidence type="ECO:0000313" key="2">
    <source>
        <dbReference type="Proteomes" id="UP000306808"/>
    </source>
</evidence>
<dbReference type="Proteomes" id="UP000306808">
    <property type="component" value="Unassembled WGS sequence"/>
</dbReference>
<dbReference type="OrthoDB" id="978436at2"/>
<reference evidence="1 2" key="1">
    <citation type="submission" date="2019-04" db="EMBL/GenBank/DDBJ databases">
        <title>Sphingobacterium olei sp. nov., isolated from oil-contaminated soil.</title>
        <authorList>
            <person name="Liu B."/>
        </authorList>
    </citation>
    <scope>NUCLEOTIDE SEQUENCE [LARGE SCALE GENOMIC DNA]</scope>
    <source>
        <strain evidence="1 2">HAL-9</strain>
    </source>
</reference>
<accession>A0A4U0P690</accession>
<organism evidence="1 2">
    <name type="scientific">Sphingobacterium olei</name>
    <dbReference type="NCBI Taxonomy" id="2571155"/>
    <lineage>
        <taxon>Bacteria</taxon>
        <taxon>Pseudomonadati</taxon>
        <taxon>Bacteroidota</taxon>
        <taxon>Sphingobacteriia</taxon>
        <taxon>Sphingobacteriales</taxon>
        <taxon>Sphingobacteriaceae</taxon>
        <taxon>Sphingobacterium</taxon>
    </lineage>
</organism>
<dbReference type="PROSITE" id="PS51257">
    <property type="entry name" value="PROKAR_LIPOPROTEIN"/>
    <property type="match status" value="1"/>
</dbReference>
<dbReference type="RefSeq" id="WP_136899101.1">
    <property type="nucleotide sequence ID" value="NZ_SUME01000001.1"/>
</dbReference>
<protein>
    <submittedName>
        <fullName evidence="1">Uncharacterized protein</fullName>
    </submittedName>
</protein>
<dbReference type="AlphaFoldDB" id="A0A4U0P690"/>
<proteinExistence type="predicted"/>
<evidence type="ECO:0000313" key="1">
    <source>
        <dbReference type="EMBL" id="TJZ62839.1"/>
    </source>
</evidence>
<gene>
    <name evidence="1" type="ORF">FAZ15_00575</name>
</gene>
<name>A0A4U0P690_9SPHI</name>
<keyword evidence="2" id="KW-1185">Reference proteome</keyword>
<sequence length="209" mass="23596">MKKIYLILIAFPLLFQACSKDDPTPEVDQEEVSGLTLTFTEVEGEAHDDHYDYSEITDPEVESISFSGTNLLPPEGAHMHLEVGKSYRFNIKMLDFAGRETQQTFIDRDDIHFAFILGAPAESLHVQYADVKTDGTKAKVGVQGYFTVLKASSSFTANYIMRHLNPGVKTNIDTKTDWSNTDYKKFTGANDIDVKFELHFVEGHDHDNH</sequence>
<dbReference type="EMBL" id="SUME01000001">
    <property type="protein sequence ID" value="TJZ62839.1"/>
    <property type="molecule type" value="Genomic_DNA"/>
</dbReference>